<feature type="region of interest" description="Disordered" evidence="6">
    <location>
        <begin position="823"/>
        <end position="881"/>
    </location>
</feature>
<dbReference type="InterPro" id="IPR039779">
    <property type="entry name" value="RFX-like"/>
</dbReference>
<dbReference type="FunFam" id="1.10.10.10:FF:000017">
    <property type="entry name" value="transcription factor RFX3 isoform X1"/>
    <property type="match status" value="1"/>
</dbReference>
<dbReference type="PANTHER" id="PTHR12619:SF23">
    <property type="entry name" value="MHC CLASS II REGULATORY FACTOR RFX1"/>
    <property type="match status" value="1"/>
</dbReference>
<dbReference type="GO" id="GO:0000981">
    <property type="term" value="F:DNA-binding transcription factor activity, RNA polymerase II-specific"/>
    <property type="evidence" value="ECO:0007669"/>
    <property type="project" value="TreeGrafter"/>
</dbReference>
<accession>A0A8C7CCS3</accession>
<dbReference type="Proteomes" id="UP000694557">
    <property type="component" value="Unassembled WGS sequence"/>
</dbReference>
<dbReference type="Gene3D" id="1.10.10.10">
    <property type="entry name" value="Winged helix-like DNA-binding domain superfamily/Winged helix DNA-binding domain"/>
    <property type="match status" value="1"/>
</dbReference>
<dbReference type="Ensembl" id="ENSOKIT00005119902.1">
    <property type="protein sequence ID" value="ENSOKIP00005112005.1"/>
    <property type="gene ID" value="ENSOKIG00005048670.1"/>
</dbReference>
<evidence type="ECO:0000256" key="1">
    <source>
        <dbReference type="ARBA" id="ARBA00004123"/>
    </source>
</evidence>
<evidence type="ECO:0000313" key="9">
    <source>
        <dbReference type="Proteomes" id="UP000694557"/>
    </source>
</evidence>
<keyword evidence="3" id="KW-0238">DNA-binding</keyword>
<dbReference type="InterPro" id="IPR057321">
    <property type="entry name" value="RFX1-4/6/8-like_BCD"/>
</dbReference>
<gene>
    <name evidence="8" type="primary">RFX1</name>
</gene>
<proteinExistence type="predicted"/>
<dbReference type="PROSITE" id="PS51526">
    <property type="entry name" value="RFX_DBD"/>
    <property type="match status" value="1"/>
</dbReference>
<reference evidence="8" key="1">
    <citation type="submission" date="2025-05" db="UniProtKB">
        <authorList>
            <consortium name="Ensembl"/>
        </authorList>
    </citation>
    <scope>IDENTIFICATION</scope>
</reference>
<evidence type="ECO:0000256" key="5">
    <source>
        <dbReference type="ARBA" id="ARBA00023242"/>
    </source>
</evidence>
<dbReference type="InterPro" id="IPR003150">
    <property type="entry name" value="DNA-bd_RFX"/>
</dbReference>
<dbReference type="PANTHER" id="PTHR12619">
    <property type="entry name" value="RFX TRANSCRIPTION FACTOR FAMILY"/>
    <property type="match status" value="1"/>
</dbReference>
<dbReference type="GO" id="GO:0005634">
    <property type="term" value="C:nucleus"/>
    <property type="evidence" value="ECO:0007669"/>
    <property type="project" value="UniProtKB-SubCell"/>
</dbReference>
<feature type="domain" description="RFX-type winged-helix" evidence="7">
    <location>
        <begin position="340"/>
        <end position="415"/>
    </location>
</feature>
<evidence type="ECO:0000256" key="6">
    <source>
        <dbReference type="SAM" id="MobiDB-lite"/>
    </source>
</evidence>
<evidence type="ECO:0000313" key="8">
    <source>
        <dbReference type="Ensembl" id="ENSOKIP00005004699.1"/>
    </source>
</evidence>
<comment type="subcellular location">
    <subcellularLocation>
        <location evidence="1">Nucleus</location>
    </subcellularLocation>
</comment>
<dbReference type="Pfam" id="PF25340">
    <property type="entry name" value="BCD_RFX"/>
    <property type="match status" value="1"/>
</dbReference>
<keyword evidence="2" id="KW-0805">Transcription regulation</keyword>
<evidence type="ECO:0000256" key="4">
    <source>
        <dbReference type="ARBA" id="ARBA00023163"/>
    </source>
</evidence>
<dbReference type="AlphaFoldDB" id="A0A8C7CCS3"/>
<evidence type="ECO:0000256" key="3">
    <source>
        <dbReference type="ARBA" id="ARBA00023125"/>
    </source>
</evidence>
<dbReference type="Pfam" id="PF02257">
    <property type="entry name" value="RFX_DNA_binding"/>
    <property type="match status" value="1"/>
</dbReference>
<sequence length="881" mass="95848">MATTGYVGELQPVTTQPQGAVSGSVTVAGQSSASAAPHTVVAPTQQFLAQLQTTVGAPAAAAGHITPPAQATPTASQKTAGIVSAIVQVVPTQAPPPQTQYVTAEIQGSSSQANNAQNAPQYIVVTVTGEPSSASHHMLLTVDLIYLKSVVQATSQITAKTEQGITTQLSVTNLQPVHLTQEVQQQLQQVPVQHVYTNQVQYVEGGDNNYTTSTIRSGSFTYTDTPLYTQTTAAPYYEAPPTSGSQVPTTGTPLTVSVTTGSTGGVSMYVAGTGQIVANPAATSGGGATVVATGGTANGTGEGAGANGSGGSYVIQGGYMLSGNSQGGYSTHNARSSPATVQWLLDNYETAEGVSLPRSTLYCHYLLHCQEQKLEPVNAASFGKLIRSVFMGLRTRRLGTRGNSKYHYYGLRIKACSSLIRLMEDQQHLAMRQQPFSQKQRLKPVQKVEGMTNGMAAGSGQQQQQQGAGLSDISAQVQQYQQFLDASRTLPEFPDLDLQGKALPEGIELEHIKSFQLLYREHCEAILDVTINLQFTLVETLWKTFWRFEESQSGDTGTLAVHDESEKRLPKDCLVILCKYDPVLRWSRDCDNTLYQGLVEILIPDVLRPIPSALTQAIRNFAKSLESWLTNAMMNIPEEMVRIKVTSASSFAQTLRRYTSLNHLAQAARAVLQNTAQINQMLSDLNRVDFANVQEQASWVCRCEDRVVQQLEQDFKLTLQQQNSLEQWAAWLDGVVSQVLKPYQASAAFPKAAKLFLLKWSFYSSMVIRDLTLRSAASFGSFHLIRLLYDEYMYYLIEHRVAQAKGETPIAVMGEFASLGRSLNPLDPDKEEEEEEEEESDDECQELSLPSDGAGLGEESLEPPTKLARTDQRVLFTTGQD</sequence>
<evidence type="ECO:0000259" key="7">
    <source>
        <dbReference type="PROSITE" id="PS51526"/>
    </source>
</evidence>
<keyword evidence="4" id="KW-0804">Transcription</keyword>
<dbReference type="GeneTree" id="ENSGT01050000244879"/>
<keyword evidence="5" id="KW-0539">Nucleus</keyword>
<dbReference type="InterPro" id="IPR036388">
    <property type="entry name" value="WH-like_DNA-bd_sf"/>
</dbReference>
<dbReference type="InterPro" id="IPR007668">
    <property type="entry name" value="RFX1_trans_act"/>
</dbReference>
<dbReference type="InterPro" id="IPR036390">
    <property type="entry name" value="WH_DNA-bd_sf"/>
</dbReference>
<organism evidence="8 9">
    <name type="scientific">Oncorhynchus kisutch</name>
    <name type="common">Coho salmon</name>
    <name type="synonym">Salmo kisutch</name>
    <dbReference type="NCBI Taxonomy" id="8019"/>
    <lineage>
        <taxon>Eukaryota</taxon>
        <taxon>Metazoa</taxon>
        <taxon>Chordata</taxon>
        <taxon>Craniata</taxon>
        <taxon>Vertebrata</taxon>
        <taxon>Euteleostomi</taxon>
        <taxon>Actinopterygii</taxon>
        <taxon>Neopterygii</taxon>
        <taxon>Teleostei</taxon>
        <taxon>Protacanthopterygii</taxon>
        <taxon>Salmoniformes</taxon>
        <taxon>Salmonidae</taxon>
        <taxon>Salmoninae</taxon>
        <taxon>Oncorhynchus</taxon>
    </lineage>
</organism>
<evidence type="ECO:0000256" key="2">
    <source>
        <dbReference type="ARBA" id="ARBA00023015"/>
    </source>
</evidence>
<protein>
    <submittedName>
        <fullName evidence="8">Regulatory factor X1</fullName>
    </submittedName>
</protein>
<dbReference type="Ensembl" id="ENSOKIT00005004986.1">
    <property type="protein sequence ID" value="ENSOKIP00005004699.1"/>
    <property type="gene ID" value="ENSOKIG00005002035.1"/>
</dbReference>
<feature type="compositionally biased region" description="Acidic residues" evidence="6">
    <location>
        <begin position="829"/>
        <end position="845"/>
    </location>
</feature>
<keyword evidence="9" id="KW-1185">Reference proteome</keyword>
<dbReference type="Pfam" id="PF04589">
    <property type="entry name" value="RFX1_trans_act"/>
    <property type="match status" value="1"/>
</dbReference>
<dbReference type="GO" id="GO:0000978">
    <property type="term" value="F:RNA polymerase II cis-regulatory region sequence-specific DNA binding"/>
    <property type="evidence" value="ECO:0007669"/>
    <property type="project" value="TreeGrafter"/>
</dbReference>
<dbReference type="SUPFAM" id="SSF46785">
    <property type="entry name" value="Winged helix' DNA-binding domain"/>
    <property type="match status" value="1"/>
</dbReference>
<name>A0A8C7CCS3_ONCKI</name>